<dbReference type="Gene3D" id="3.40.50.12480">
    <property type="match status" value="1"/>
</dbReference>
<dbReference type="Proteomes" id="UP001470230">
    <property type="component" value="Unassembled WGS sequence"/>
</dbReference>
<dbReference type="InterPro" id="IPR026906">
    <property type="entry name" value="LRR_5"/>
</dbReference>
<dbReference type="PANTHER" id="PTHR45661:SF3">
    <property type="entry name" value="IG-LIKE DOMAIN-CONTAINING PROTEIN"/>
    <property type="match status" value="1"/>
</dbReference>
<dbReference type="InterPro" id="IPR036770">
    <property type="entry name" value="Ankyrin_rpt-contain_sf"/>
</dbReference>
<reference evidence="1 2" key="1">
    <citation type="submission" date="2024-04" db="EMBL/GenBank/DDBJ databases">
        <title>Tritrichomonas musculus Genome.</title>
        <authorList>
            <person name="Alves-Ferreira E."/>
            <person name="Grigg M."/>
            <person name="Lorenzi H."/>
            <person name="Galac M."/>
        </authorList>
    </citation>
    <scope>NUCLEOTIDE SEQUENCE [LARGE SCALE GENOMIC DNA]</scope>
    <source>
        <strain evidence="1 2">EAF2021</strain>
    </source>
</reference>
<keyword evidence="2" id="KW-1185">Reference proteome</keyword>
<dbReference type="PANTHER" id="PTHR45661">
    <property type="entry name" value="SURFACE ANTIGEN"/>
    <property type="match status" value="1"/>
</dbReference>
<gene>
    <name evidence="1" type="ORF">M9Y10_014862</name>
</gene>
<organism evidence="1 2">
    <name type="scientific">Tritrichomonas musculus</name>
    <dbReference type="NCBI Taxonomy" id="1915356"/>
    <lineage>
        <taxon>Eukaryota</taxon>
        <taxon>Metamonada</taxon>
        <taxon>Parabasalia</taxon>
        <taxon>Tritrichomonadida</taxon>
        <taxon>Tritrichomonadidae</taxon>
        <taxon>Tritrichomonas</taxon>
    </lineage>
</organism>
<dbReference type="Gene3D" id="3.80.10.10">
    <property type="entry name" value="Ribonuclease Inhibitor"/>
    <property type="match status" value="2"/>
</dbReference>
<name>A0ABR2L0N4_9EUKA</name>
<evidence type="ECO:0000313" key="1">
    <source>
        <dbReference type="EMBL" id="KAK8896935.1"/>
    </source>
</evidence>
<protein>
    <submittedName>
        <fullName evidence="1">Uncharacterized protein</fullName>
    </submittedName>
</protein>
<dbReference type="SUPFAM" id="SSF48403">
    <property type="entry name" value="Ankyrin repeat"/>
    <property type="match status" value="1"/>
</dbReference>
<comment type="caution">
    <text evidence="1">The sequence shown here is derived from an EMBL/GenBank/DDBJ whole genome shotgun (WGS) entry which is preliminary data.</text>
</comment>
<dbReference type="InterPro" id="IPR032675">
    <property type="entry name" value="LRR_dom_sf"/>
</dbReference>
<dbReference type="EMBL" id="JAPFFF010000002">
    <property type="protein sequence ID" value="KAK8896935.1"/>
    <property type="molecule type" value="Genomic_DNA"/>
</dbReference>
<dbReference type="Pfam" id="PF13306">
    <property type="entry name" value="LRR_5"/>
    <property type="match status" value="2"/>
</dbReference>
<evidence type="ECO:0000313" key="2">
    <source>
        <dbReference type="Proteomes" id="UP001470230"/>
    </source>
</evidence>
<proteinExistence type="predicted"/>
<sequence>MNNQSIQEYINDKKEIYDLVTAYLENLEDDDDFLQVNDIIKRYKYEDDPEEFKEFFQILNFISINHYFNVTFFKRIEKLLNQYALYITKNFKNSGLFNIFKNNKRILQFLIEKKIFQFDEYIINEIKYSNDPETKSIYYFFFPEIKRFKEIIGEIRIKNIENEIISQDSSNFNNFDLKRKEGQNDSYICCLIRQDLIENFVSFVNRTNYHLTSEVKPSIFETNLFLKESNPTLIEYAAFYNSIQIFQYLLYNKVELEPSLWLYAIHGHSLNVIHLLEYNKVSPPKGNYVECLIEAIKCHHNDIASYIENNLIATDEIYKNIEIKERLLSNILQFHNYSYFPSNFTNDNEFFYLCNHNYTKIVSIFLSNKEKEVKNNTIVNLYCKLLKTNAAHLFYLKEKDVISKIAIPPSIKRIEFSAFSKFSSLKQISIPSSVIYIGDYAFNKCVLLEQISIPFSITSIKEATFNCCYKLSQISIPPSVITIEKDAFYNCQSLKQVSIPSSVTSIGNYAFSSCISLKQIFIPSSVLSIGNYAFNYCFSLTNIIFEKPSSVIFGIGTFSECYSLQQISIPSSVTSIESKLFYFCKSLKQISFDNPSSIKSINDSAFNYCISIDHVEIPDSVNSIGIASFFNCSSLTDILIPSSVVSIGESAFENCTSLAHVSLPSSVKTIENYAFGNCDLLDRSDIPSCFNETIYESHNDYI</sequence>
<dbReference type="InterPro" id="IPR053139">
    <property type="entry name" value="Surface_bspA-like"/>
</dbReference>
<dbReference type="SUPFAM" id="SSF52058">
    <property type="entry name" value="L domain-like"/>
    <property type="match status" value="2"/>
</dbReference>
<accession>A0ABR2L0N4</accession>